<gene>
    <name evidence="3" type="ORF">G2W53_010431</name>
</gene>
<dbReference type="Proteomes" id="UP000634136">
    <property type="component" value="Unassembled WGS sequence"/>
</dbReference>
<evidence type="ECO:0000313" key="4">
    <source>
        <dbReference type="Proteomes" id="UP000634136"/>
    </source>
</evidence>
<reference evidence="3" key="1">
    <citation type="submission" date="2020-09" db="EMBL/GenBank/DDBJ databases">
        <title>Genome-Enabled Discovery of Anthraquinone Biosynthesis in Senna tora.</title>
        <authorList>
            <person name="Kang S.-H."/>
            <person name="Pandey R.P."/>
            <person name="Lee C.-M."/>
            <person name="Sim J.-S."/>
            <person name="Jeong J.-T."/>
            <person name="Choi B.-S."/>
            <person name="Jung M."/>
            <person name="Ginzburg D."/>
            <person name="Zhao K."/>
            <person name="Won S.Y."/>
            <person name="Oh T.-J."/>
            <person name="Yu Y."/>
            <person name="Kim N.-H."/>
            <person name="Lee O.R."/>
            <person name="Lee T.-H."/>
            <person name="Bashyal P."/>
            <person name="Kim T.-S."/>
            <person name="Lee W.-H."/>
            <person name="Kawkins C."/>
            <person name="Kim C.-K."/>
            <person name="Kim J.S."/>
            <person name="Ahn B.O."/>
            <person name="Rhee S.Y."/>
            <person name="Sohng J.K."/>
        </authorList>
    </citation>
    <scope>NUCLEOTIDE SEQUENCE</scope>
    <source>
        <tissue evidence="3">Leaf</tissue>
    </source>
</reference>
<dbReference type="AlphaFoldDB" id="A0A834X0Z0"/>
<evidence type="ECO:0000259" key="2">
    <source>
        <dbReference type="Pfam" id="PF07727"/>
    </source>
</evidence>
<protein>
    <submittedName>
        <fullName evidence="3">Copia protein</fullName>
    </submittedName>
</protein>
<comment type="caution">
    <text evidence="3">The sequence shown here is derived from an EMBL/GenBank/DDBJ whole genome shotgun (WGS) entry which is preliminary data.</text>
</comment>
<feature type="compositionally biased region" description="Polar residues" evidence="1">
    <location>
        <begin position="253"/>
        <end position="265"/>
    </location>
</feature>
<feature type="domain" description="Reverse transcriptase Ty1/copia-type" evidence="2">
    <location>
        <begin position="351"/>
        <end position="432"/>
    </location>
</feature>
<dbReference type="SUPFAM" id="SSF56672">
    <property type="entry name" value="DNA/RNA polymerases"/>
    <property type="match status" value="1"/>
</dbReference>
<evidence type="ECO:0000313" key="3">
    <source>
        <dbReference type="EMBL" id="KAF7835572.1"/>
    </source>
</evidence>
<dbReference type="OrthoDB" id="414945at2759"/>
<feature type="region of interest" description="Disordered" evidence="1">
    <location>
        <begin position="228"/>
        <end position="281"/>
    </location>
</feature>
<dbReference type="InterPro" id="IPR013103">
    <property type="entry name" value="RVT_2"/>
</dbReference>
<sequence>MSSSSSSSTSTSSASTIMTIAQAASSKTHSLFSTSGQTSSIKLDRSNFLVWESVVLPLIKGNMLVAHIDGTGAFPPELINTESVLLSNRENLTWVETQSALLTYESKIEQQNHFASLSIQPSANAAHRDESASAKKFLDKGSWRGSRGFLNRRSKETVDNTIRPLLVTLSMAKHAGVRTASNNDQINSTMLRRTVPGSKATTVLNSNAPREGITDALGQSIEPLNQTGEQVGESREFGSPISHGSGEYVRPMSQESCEAPNSTGKQSDHTSIGPHNPAQDTIQQPMVTRSWTGSLKPCLPYVGLAQSDELMNCETESKNTVEALSQPHWRSAMAHEFQALLKNKTWKLLTVFILVYVDDILITGNDSSYLKEFVRRLNSTFALKDLGSLYYFLGFEVQRDASGIYLNQSKYILDLLKKFKMADCAMAPTPMVTGRKFTSGKGKLIEDPYLYRRAMGSLQYLTNTRPDIAFAVSKLSQFLAQPTKTHFQGVKRFRYLKGTSELSLHFKPSRALTMGGCDPPFSARFMFSCVLCFLLMAWEIATRLAR</sequence>
<keyword evidence="4" id="KW-1185">Reference proteome</keyword>
<dbReference type="Pfam" id="PF07727">
    <property type="entry name" value="RVT_2"/>
    <property type="match status" value="1"/>
</dbReference>
<organism evidence="3 4">
    <name type="scientific">Senna tora</name>
    <dbReference type="NCBI Taxonomy" id="362788"/>
    <lineage>
        <taxon>Eukaryota</taxon>
        <taxon>Viridiplantae</taxon>
        <taxon>Streptophyta</taxon>
        <taxon>Embryophyta</taxon>
        <taxon>Tracheophyta</taxon>
        <taxon>Spermatophyta</taxon>
        <taxon>Magnoliopsida</taxon>
        <taxon>eudicotyledons</taxon>
        <taxon>Gunneridae</taxon>
        <taxon>Pentapetalae</taxon>
        <taxon>rosids</taxon>
        <taxon>fabids</taxon>
        <taxon>Fabales</taxon>
        <taxon>Fabaceae</taxon>
        <taxon>Caesalpinioideae</taxon>
        <taxon>Cassia clade</taxon>
        <taxon>Senna</taxon>
    </lineage>
</organism>
<proteinExistence type="predicted"/>
<accession>A0A834X0Z0</accession>
<dbReference type="InterPro" id="IPR043502">
    <property type="entry name" value="DNA/RNA_pol_sf"/>
</dbReference>
<name>A0A834X0Z0_9FABA</name>
<dbReference type="EMBL" id="JAAIUW010000004">
    <property type="protein sequence ID" value="KAF7835572.1"/>
    <property type="molecule type" value="Genomic_DNA"/>
</dbReference>
<dbReference type="PANTHER" id="PTHR11439:SF467">
    <property type="entry name" value="INTEGRASE CATALYTIC DOMAIN-CONTAINING PROTEIN"/>
    <property type="match status" value="1"/>
</dbReference>
<evidence type="ECO:0000256" key="1">
    <source>
        <dbReference type="SAM" id="MobiDB-lite"/>
    </source>
</evidence>
<dbReference type="PANTHER" id="PTHR11439">
    <property type="entry name" value="GAG-POL-RELATED RETROTRANSPOSON"/>
    <property type="match status" value="1"/>
</dbReference>